<name>A0A3B1DKP1_9ZZZZ</name>
<dbReference type="GO" id="GO:0005886">
    <property type="term" value="C:plasma membrane"/>
    <property type="evidence" value="ECO:0007669"/>
    <property type="project" value="InterPro"/>
</dbReference>
<dbReference type="Pfam" id="PF06305">
    <property type="entry name" value="LapA_dom"/>
    <property type="match status" value="1"/>
</dbReference>
<keyword evidence="3 5" id="KW-1133">Transmembrane helix</keyword>
<gene>
    <name evidence="7" type="ORF">MNBD_IGNAVI01-331</name>
</gene>
<evidence type="ECO:0000256" key="2">
    <source>
        <dbReference type="ARBA" id="ARBA00022692"/>
    </source>
</evidence>
<evidence type="ECO:0000313" key="7">
    <source>
        <dbReference type="EMBL" id="VAX29217.1"/>
    </source>
</evidence>
<keyword evidence="4 5" id="KW-0472">Membrane</keyword>
<evidence type="ECO:0000256" key="5">
    <source>
        <dbReference type="SAM" id="Phobius"/>
    </source>
</evidence>
<evidence type="ECO:0000256" key="3">
    <source>
        <dbReference type="ARBA" id="ARBA00022989"/>
    </source>
</evidence>
<sequence>MDKQSFKLSSLLILIVIATIFLIQNTQVVQINLLFWNLSMSTAIMVVMLLVIGILIGWFLKGYLVHKKRKETE</sequence>
<proteinExistence type="predicted"/>
<evidence type="ECO:0000259" key="6">
    <source>
        <dbReference type="Pfam" id="PF06305"/>
    </source>
</evidence>
<evidence type="ECO:0000256" key="1">
    <source>
        <dbReference type="ARBA" id="ARBA00022475"/>
    </source>
</evidence>
<feature type="transmembrane region" description="Helical" evidence="5">
    <location>
        <begin position="38"/>
        <end position="60"/>
    </location>
</feature>
<organism evidence="7">
    <name type="scientific">hydrothermal vent metagenome</name>
    <dbReference type="NCBI Taxonomy" id="652676"/>
    <lineage>
        <taxon>unclassified sequences</taxon>
        <taxon>metagenomes</taxon>
        <taxon>ecological metagenomes</taxon>
    </lineage>
</organism>
<keyword evidence="2 5" id="KW-0812">Transmembrane</keyword>
<dbReference type="InterPro" id="IPR010445">
    <property type="entry name" value="LapA_dom"/>
</dbReference>
<protein>
    <recommendedName>
        <fullName evidence="6">Lipopolysaccharide assembly protein A domain-containing protein</fullName>
    </recommendedName>
</protein>
<keyword evidence="1" id="KW-1003">Cell membrane</keyword>
<feature type="domain" description="Lipopolysaccharide assembly protein A" evidence="6">
    <location>
        <begin position="24"/>
        <end position="71"/>
    </location>
</feature>
<reference evidence="7" key="1">
    <citation type="submission" date="2018-06" db="EMBL/GenBank/DDBJ databases">
        <authorList>
            <person name="Zhirakovskaya E."/>
        </authorList>
    </citation>
    <scope>NUCLEOTIDE SEQUENCE</scope>
</reference>
<dbReference type="AlphaFoldDB" id="A0A3B1DKP1"/>
<dbReference type="EMBL" id="UOGD01000441">
    <property type="protein sequence ID" value="VAX29217.1"/>
    <property type="molecule type" value="Genomic_DNA"/>
</dbReference>
<accession>A0A3B1DKP1</accession>
<evidence type="ECO:0000256" key="4">
    <source>
        <dbReference type="ARBA" id="ARBA00023136"/>
    </source>
</evidence>